<dbReference type="EC" id="3.1.4.46" evidence="2"/>
<evidence type="ECO:0000259" key="1">
    <source>
        <dbReference type="PROSITE" id="PS51704"/>
    </source>
</evidence>
<feature type="domain" description="GP-PDE" evidence="1">
    <location>
        <begin position="8"/>
        <end position="244"/>
    </location>
</feature>
<dbReference type="PATRIC" id="fig|698758.3.peg.1193"/>
<proteinExistence type="predicted"/>
<dbReference type="InterPro" id="IPR017946">
    <property type="entry name" value="PLC-like_Pdiesterase_TIM-brl"/>
</dbReference>
<keyword evidence="3" id="KW-1185">Reference proteome</keyword>
<dbReference type="EMBL" id="AP012050">
    <property type="protein sequence ID" value="BAM47327.1"/>
    <property type="molecule type" value="Genomic_DNA"/>
</dbReference>
<gene>
    <name evidence="2" type="ordered locus">AXY_11950</name>
</gene>
<dbReference type="HOGENOM" id="CLU_030006_3_5_9"/>
<dbReference type="STRING" id="698758.AXY_11950"/>
<dbReference type="InterPro" id="IPR030395">
    <property type="entry name" value="GP_PDE_dom"/>
</dbReference>
<dbReference type="AlphaFoldDB" id="K0J2E4"/>
<dbReference type="SUPFAM" id="SSF51695">
    <property type="entry name" value="PLC-like phosphodiesterases"/>
    <property type="match status" value="1"/>
</dbReference>
<keyword evidence="2" id="KW-0378">Hydrolase</keyword>
<dbReference type="GO" id="GO:0008889">
    <property type="term" value="F:glycerophosphodiester phosphodiesterase activity"/>
    <property type="evidence" value="ECO:0007669"/>
    <property type="project" value="UniProtKB-EC"/>
</dbReference>
<dbReference type="KEGG" id="axl:AXY_11950"/>
<evidence type="ECO:0000313" key="2">
    <source>
        <dbReference type="EMBL" id="BAM47327.1"/>
    </source>
</evidence>
<organism evidence="2 3">
    <name type="scientific">Amphibacillus xylanus (strain ATCC 51415 / DSM 6626 / JCM 7361 / LMG 17667 / NBRC 15112 / Ep01)</name>
    <dbReference type="NCBI Taxonomy" id="698758"/>
    <lineage>
        <taxon>Bacteria</taxon>
        <taxon>Bacillati</taxon>
        <taxon>Bacillota</taxon>
        <taxon>Bacilli</taxon>
        <taxon>Bacillales</taxon>
        <taxon>Bacillaceae</taxon>
        <taxon>Amphibacillus</taxon>
    </lineage>
</organism>
<protein>
    <submittedName>
        <fullName evidence="2">Putative glycerophosphoryl diester phosphodiesterase</fullName>
        <ecNumber evidence="2">3.1.4.46</ecNumber>
    </submittedName>
</protein>
<dbReference type="eggNOG" id="COG0584">
    <property type="taxonomic scope" value="Bacteria"/>
</dbReference>
<name>K0J2E4_AMPXN</name>
<dbReference type="Gene3D" id="3.20.20.190">
    <property type="entry name" value="Phosphatidylinositol (PI) phosphodiesterase"/>
    <property type="match status" value="1"/>
</dbReference>
<dbReference type="PANTHER" id="PTHR46211:SF1">
    <property type="entry name" value="GLYCEROPHOSPHODIESTER PHOSPHODIESTERASE, CYTOPLASMIC"/>
    <property type="match status" value="1"/>
</dbReference>
<dbReference type="PROSITE" id="PS51704">
    <property type="entry name" value="GP_PDE"/>
    <property type="match status" value="1"/>
</dbReference>
<evidence type="ECO:0000313" key="3">
    <source>
        <dbReference type="Proteomes" id="UP000006294"/>
    </source>
</evidence>
<accession>K0J2E4</accession>
<reference evidence="2 3" key="1">
    <citation type="submission" date="2011-01" db="EMBL/GenBank/DDBJ databases">
        <title>Whole genome sequence of Amphibacillus xylinus NBRC 15112.</title>
        <authorList>
            <person name="Nakazawa H."/>
            <person name="Katano Y."/>
            <person name="Nakamura S."/>
            <person name="Sasagawa M."/>
            <person name="Fukada J."/>
            <person name="Arai T."/>
            <person name="Sasakura N."/>
            <person name="Mochizuki D."/>
            <person name="Hosoyama A."/>
            <person name="Harada K."/>
            <person name="Horikawa H."/>
            <person name="Kato Y."/>
            <person name="Harada T."/>
            <person name="Sasaki K."/>
            <person name="Sekiguchi M."/>
            <person name="Hodoyama M."/>
            <person name="Nishiko R."/>
            <person name="Narita H."/>
            <person name="Hanamaki A."/>
            <person name="Hata C."/>
            <person name="Konno Y."/>
            <person name="Niimura Y."/>
            <person name="Yamazaki S."/>
            <person name="Fujita N."/>
        </authorList>
    </citation>
    <scope>NUCLEOTIDE SEQUENCE [LARGE SCALE GENOMIC DNA]</scope>
    <source>
        <strain evidence="3">ATCC 51415 / DSM 6626 / JCM 7361 / LMG 17667 / NBRC 15112 / Ep01</strain>
    </source>
</reference>
<dbReference type="RefSeq" id="WP_015009932.1">
    <property type="nucleotide sequence ID" value="NC_018704.1"/>
</dbReference>
<sequence>MVVIIIIPLIIAHRGASYYRPENTMSAFQLAYDQHADGIETDIHLTKDQVPVLIHDKTINRITNEHGPVNEWNFKDLKQLDIGSWFNSEFKEERIVALEELLQWAQAKDILINLELKIHKSSHTQMEDIVYDQVKHYNLLDRVIFSSFNSLSIKKLMEIDPLTKRALLTKRHNLKLIDLSKQLKTVGIHIKHQNTNQTIINKYHHYQQYVGAYTINHPQVMRRCFRSKCDMIITDRPDLAIEKRQLYLKQITQ</sequence>
<dbReference type="PANTHER" id="PTHR46211">
    <property type="entry name" value="GLYCEROPHOSPHORYL DIESTER PHOSPHODIESTERASE"/>
    <property type="match status" value="1"/>
</dbReference>
<dbReference type="GO" id="GO:0006629">
    <property type="term" value="P:lipid metabolic process"/>
    <property type="evidence" value="ECO:0007669"/>
    <property type="project" value="InterPro"/>
</dbReference>
<dbReference type="Proteomes" id="UP000006294">
    <property type="component" value="Chromosome"/>
</dbReference>
<dbReference type="Pfam" id="PF03009">
    <property type="entry name" value="GDPD"/>
    <property type="match status" value="1"/>
</dbReference>